<evidence type="ECO:0008006" key="3">
    <source>
        <dbReference type="Google" id="ProtNLM"/>
    </source>
</evidence>
<reference evidence="1 2" key="1">
    <citation type="submission" date="2020-01" db="EMBL/GenBank/DDBJ databases">
        <title>Kibdelosporangium persica a novel Actinomycetes from a hot desert in Iran.</title>
        <authorList>
            <person name="Safaei N."/>
            <person name="Zaburannyi N."/>
            <person name="Mueller R."/>
            <person name="Wink J."/>
        </authorList>
    </citation>
    <scope>NUCLEOTIDE SEQUENCE [LARGE SCALE GENOMIC DNA]</scope>
    <source>
        <strain evidence="1 2">4NS15</strain>
    </source>
</reference>
<organism evidence="1 2">
    <name type="scientific">Kibdelosporangium persicum</name>
    <dbReference type="NCBI Taxonomy" id="2698649"/>
    <lineage>
        <taxon>Bacteria</taxon>
        <taxon>Bacillati</taxon>
        <taxon>Actinomycetota</taxon>
        <taxon>Actinomycetes</taxon>
        <taxon>Pseudonocardiales</taxon>
        <taxon>Pseudonocardiaceae</taxon>
        <taxon>Kibdelosporangium</taxon>
    </lineage>
</organism>
<gene>
    <name evidence="1" type="ORF">GC106_8180</name>
</gene>
<keyword evidence="2" id="KW-1185">Reference proteome</keyword>
<dbReference type="RefSeq" id="WP_173124460.1">
    <property type="nucleotide sequence ID" value="NZ_CBCSGW010000019.1"/>
</dbReference>
<sequence>MSNATERSTDDTQFTSLITAIVADQAPRVFVVVLEFGELVEAEIVAWGMALDTGAYMITVDGRNQYALAEPENALMYVRGRTNTTPHLVWAASASELS</sequence>
<dbReference type="EMBL" id="JAAATY010000001">
    <property type="protein sequence ID" value="NRN63617.1"/>
    <property type="molecule type" value="Genomic_DNA"/>
</dbReference>
<proteinExistence type="predicted"/>
<comment type="caution">
    <text evidence="1">The sequence shown here is derived from an EMBL/GenBank/DDBJ whole genome shotgun (WGS) entry which is preliminary data.</text>
</comment>
<protein>
    <recommendedName>
        <fullName evidence="3">Immunity protein 35</fullName>
    </recommendedName>
</protein>
<accession>A0ABX2EY26</accession>
<dbReference type="Proteomes" id="UP000763557">
    <property type="component" value="Unassembled WGS sequence"/>
</dbReference>
<name>A0ABX2EY26_9PSEU</name>
<evidence type="ECO:0000313" key="2">
    <source>
        <dbReference type="Proteomes" id="UP000763557"/>
    </source>
</evidence>
<evidence type="ECO:0000313" key="1">
    <source>
        <dbReference type="EMBL" id="NRN63617.1"/>
    </source>
</evidence>